<dbReference type="Pfam" id="PF04084">
    <property type="entry name" value="RecA-like_ORC2"/>
    <property type="match status" value="1"/>
</dbReference>
<evidence type="ECO:0000313" key="10">
    <source>
        <dbReference type="Proteomes" id="UP001211065"/>
    </source>
</evidence>
<dbReference type="AlphaFoldDB" id="A0AAD5TYK7"/>
<sequence length="374" mass="43306">MVLDSSDDSEEREFCVNNEPEDENIEEEKSVASNYSSDSEMEQNLLLDFATSHKRVADSDNESISSDILNRKKFKKKRLGLEPKNKVYFLELANERLSKTSDNTCAKLPSMTHQNLLEYLEYYEQKHLKLILQNEKYYEKDFKQWFFQLNHDGLCLVNEKSQNTLSQLSTIKNISLICSVDHQNSTLLWCQKLINLFRFSMIDLTTFKNYSVETSFENSLMAKLTSDQAGGSSGFNGLTLSGCQYVLKSLPKNSRKIFKEFLSHQINEMESKNNERFSQDNEVLESNTKTTNKTKNASYKNCGMNFETLYLICIEKFYASSRQVLQTILVEFKDHNLIVYSNSESNSNDNMGDDQNMVCPMDLENLKILYESID</sequence>
<evidence type="ECO:0000256" key="3">
    <source>
        <dbReference type="ARBA" id="ARBA00022705"/>
    </source>
</evidence>
<evidence type="ECO:0000256" key="4">
    <source>
        <dbReference type="ARBA" id="ARBA00023242"/>
    </source>
</evidence>
<feature type="domain" description="Origin recognition complex subunit 2 winged-helix" evidence="8">
    <location>
        <begin position="302"/>
        <end position="345"/>
    </location>
</feature>
<comment type="function">
    <text evidence="5">Component of the origin recognition complex (ORC) that binds origins of replication. DNA-binding is ATP-dependent. ORC is required to assemble the pre-replication complex necessary to initiate DNA replication.</text>
</comment>
<evidence type="ECO:0000313" key="9">
    <source>
        <dbReference type="EMBL" id="KAJ3217145.1"/>
    </source>
</evidence>
<evidence type="ECO:0000256" key="5">
    <source>
        <dbReference type="RuleBase" id="RU368084"/>
    </source>
</evidence>
<dbReference type="Pfam" id="PF24882">
    <property type="entry name" value="WHD_ORC2"/>
    <property type="match status" value="1"/>
</dbReference>
<dbReference type="InterPro" id="IPR056772">
    <property type="entry name" value="RecA-like_ORC2"/>
</dbReference>
<proteinExistence type="inferred from homology"/>
<dbReference type="EMBL" id="JADGJW010000441">
    <property type="protein sequence ID" value="KAJ3217145.1"/>
    <property type="molecule type" value="Genomic_DNA"/>
</dbReference>
<name>A0AAD5TYK7_9FUNG</name>
<feature type="domain" description="Origin recognition complex subunit 2 RecA-like" evidence="7">
    <location>
        <begin position="103"/>
        <end position="203"/>
    </location>
</feature>
<dbReference type="GO" id="GO:0003688">
    <property type="term" value="F:DNA replication origin binding"/>
    <property type="evidence" value="ECO:0007669"/>
    <property type="project" value="UniProtKB-UniRule"/>
</dbReference>
<comment type="caution">
    <text evidence="9">The sequence shown here is derived from an EMBL/GenBank/DDBJ whole genome shotgun (WGS) entry which is preliminary data.</text>
</comment>
<dbReference type="GO" id="GO:0005664">
    <property type="term" value="C:nuclear origin of replication recognition complex"/>
    <property type="evidence" value="ECO:0007669"/>
    <property type="project" value="UniProtKB-UniRule"/>
</dbReference>
<dbReference type="PANTHER" id="PTHR14052:SF0">
    <property type="entry name" value="ORIGIN RECOGNITION COMPLEX SUBUNIT 2"/>
    <property type="match status" value="1"/>
</dbReference>
<evidence type="ECO:0000256" key="1">
    <source>
        <dbReference type="ARBA" id="ARBA00004123"/>
    </source>
</evidence>
<keyword evidence="4 5" id="KW-0539">Nucleus</keyword>
<organism evidence="9 10">
    <name type="scientific">Clydaea vesicula</name>
    <dbReference type="NCBI Taxonomy" id="447962"/>
    <lineage>
        <taxon>Eukaryota</taxon>
        <taxon>Fungi</taxon>
        <taxon>Fungi incertae sedis</taxon>
        <taxon>Chytridiomycota</taxon>
        <taxon>Chytridiomycota incertae sedis</taxon>
        <taxon>Chytridiomycetes</taxon>
        <taxon>Lobulomycetales</taxon>
        <taxon>Lobulomycetaceae</taxon>
        <taxon>Clydaea</taxon>
    </lineage>
</organism>
<reference evidence="9" key="1">
    <citation type="submission" date="2020-05" db="EMBL/GenBank/DDBJ databases">
        <title>Phylogenomic resolution of chytrid fungi.</title>
        <authorList>
            <person name="Stajich J.E."/>
            <person name="Amses K."/>
            <person name="Simmons R."/>
            <person name="Seto K."/>
            <person name="Myers J."/>
            <person name="Bonds A."/>
            <person name="Quandt C.A."/>
            <person name="Barry K."/>
            <person name="Liu P."/>
            <person name="Grigoriev I."/>
            <person name="Longcore J.E."/>
            <person name="James T.Y."/>
        </authorList>
    </citation>
    <scope>NUCLEOTIDE SEQUENCE</scope>
    <source>
        <strain evidence="9">JEL0476</strain>
    </source>
</reference>
<feature type="compositionally biased region" description="Acidic residues" evidence="6">
    <location>
        <begin position="1"/>
        <end position="11"/>
    </location>
</feature>
<evidence type="ECO:0000259" key="8">
    <source>
        <dbReference type="Pfam" id="PF24882"/>
    </source>
</evidence>
<evidence type="ECO:0000256" key="2">
    <source>
        <dbReference type="ARBA" id="ARBA00007421"/>
    </source>
</evidence>
<dbReference type="InterPro" id="IPR007220">
    <property type="entry name" value="ORC2"/>
</dbReference>
<accession>A0AAD5TYK7</accession>
<comment type="similarity">
    <text evidence="2 5">Belongs to the ORC2 family.</text>
</comment>
<evidence type="ECO:0000256" key="6">
    <source>
        <dbReference type="SAM" id="MobiDB-lite"/>
    </source>
</evidence>
<protein>
    <recommendedName>
        <fullName evidence="5">Origin recognition complex subunit 2</fullName>
    </recommendedName>
</protein>
<keyword evidence="10" id="KW-1185">Reference proteome</keyword>
<dbReference type="Proteomes" id="UP001211065">
    <property type="component" value="Unassembled WGS sequence"/>
</dbReference>
<dbReference type="GO" id="GO:0006260">
    <property type="term" value="P:DNA replication"/>
    <property type="evidence" value="ECO:0007669"/>
    <property type="project" value="UniProtKB-UniRule"/>
</dbReference>
<gene>
    <name evidence="9" type="primary">ORC2</name>
    <name evidence="9" type="ORF">HK099_005587</name>
</gene>
<comment type="subunit">
    <text evidence="5">Component of the origin recognition complex (ORC).</text>
</comment>
<dbReference type="PANTHER" id="PTHR14052">
    <property type="entry name" value="ORIGIN RECOGNITION COMPLEX SUBUNIT 2"/>
    <property type="match status" value="1"/>
</dbReference>
<dbReference type="InterPro" id="IPR056773">
    <property type="entry name" value="WHD_ORC2"/>
</dbReference>
<evidence type="ECO:0000259" key="7">
    <source>
        <dbReference type="Pfam" id="PF04084"/>
    </source>
</evidence>
<keyword evidence="3 5" id="KW-0235">DNA replication</keyword>
<comment type="subcellular location">
    <subcellularLocation>
        <location evidence="1 5">Nucleus</location>
    </subcellularLocation>
</comment>
<feature type="region of interest" description="Disordered" evidence="6">
    <location>
        <begin position="1"/>
        <end position="37"/>
    </location>
</feature>